<organism evidence="2 3">
    <name type="scientific">Dryococelus australis</name>
    <dbReference type="NCBI Taxonomy" id="614101"/>
    <lineage>
        <taxon>Eukaryota</taxon>
        <taxon>Metazoa</taxon>
        <taxon>Ecdysozoa</taxon>
        <taxon>Arthropoda</taxon>
        <taxon>Hexapoda</taxon>
        <taxon>Insecta</taxon>
        <taxon>Pterygota</taxon>
        <taxon>Neoptera</taxon>
        <taxon>Polyneoptera</taxon>
        <taxon>Phasmatodea</taxon>
        <taxon>Verophasmatodea</taxon>
        <taxon>Anareolatae</taxon>
        <taxon>Phasmatidae</taxon>
        <taxon>Eurycanthinae</taxon>
        <taxon>Dryococelus</taxon>
    </lineage>
</organism>
<dbReference type="Proteomes" id="UP001159363">
    <property type="component" value="Chromosome 12"/>
</dbReference>
<evidence type="ECO:0000313" key="2">
    <source>
        <dbReference type="EMBL" id="KAJ8870110.1"/>
    </source>
</evidence>
<dbReference type="EMBL" id="JARBHB010000013">
    <property type="protein sequence ID" value="KAJ8870110.1"/>
    <property type="molecule type" value="Genomic_DNA"/>
</dbReference>
<gene>
    <name evidence="2" type="ORF">PR048_029122</name>
</gene>
<dbReference type="PANTHER" id="PTHR46599:SF6">
    <property type="entry name" value="DUAL SPECIFICITY PHOSPHATASE 26"/>
    <property type="match status" value="1"/>
</dbReference>
<protein>
    <recommendedName>
        <fullName evidence="1">PiggyBac transposable element-derived protein domain-containing protein</fullName>
    </recommendedName>
</protein>
<evidence type="ECO:0000259" key="1">
    <source>
        <dbReference type="Pfam" id="PF13843"/>
    </source>
</evidence>
<keyword evidence="3" id="KW-1185">Reference proteome</keyword>
<dbReference type="PANTHER" id="PTHR46599">
    <property type="entry name" value="PIGGYBAC TRANSPOSABLE ELEMENT-DERIVED PROTEIN 4"/>
    <property type="match status" value="1"/>
</dbReference>
<dbReference type="Pfam" id="PF13843">
    <property type="entry name" value="DDE_Tnp_1_7"/>
    <property type="match status" value="1"/>
</dbReference>
<proteinExistence type="predicted"/>
<evidence type="ECO:0000313" key="3">
    <source>
        <dbReference type="Proteomes" id="UP001159363"/>
    </source>
</evidence>
<comment type="caution">
    <text evidence="2">The sequence shown here is derived from an EMBL/GenBank/DDBJ whole genome shotgun (WGS) entry which is preliminary data.</text>
</comment>
<name>A0ABQ9GCH2_9NEOP</name>
<dbReference type="InterPro" id="IPR029526">
    <property type="entry name" value="PGBD"/>
</dbReference>
<reference evidence="2 3" key="1">
    <citation type="submission" date="2023-02" db="EMBL/GenBank/DDBJ databases">
        <title>LHISI_Scaffold_Assembly.</title>
        <authorList>
            <person name="Stuart O.P."/>
            <person name="Cleave R."/>
            <person name="Magrath M.J.L."/>
            <person name="Mikheyev A.S."/>
        </authorList>
    </citation>
    <scope>NUCLEOTIDE SEQUENCE [LARGE SCALE GENOMIC DNA]</scope>
    <source>
        <strain evidence="2">Daus_M_001</strain>
        <tissue evidence="2">Leg muscle</tissue>
    </source>
</reference>
<accession>A0ABQ9GCH2</accession>
<feature type="domain" description="PiggyBac transposable element-derived protein" evidence="1">
    <location>
        <begin position="110"/>
        <end position="204"/>
    </location>
</feature>
<sequence length="206" mass="23969">MKWTVCLMKVRKYLMRQQKTVSIKQIQHGSKNLDCQYTQHIDIAELEAFFALLYLAGVFATDGTGRDIFRATMSKNRFLFLLAALRYDDANTRDEWKETDPLAGISQVFNKQCCKFRIYMRSKPAKYRLKVLILCDARTHYFVNGFISSGKTKEPNLNKLSVPTLTVLSLIEPTVNSNRNIIADNWFSSIDLVEQLKLKRAYLCWY</sequence>